<keyword evidence="1" id="KW-0472">Membrane</keyword>
<dbReference type="KEGG" id="afs:AFR_21435"/>
<dbReference type="PATRIC" id="fig|1246995.3.peg.4348"/>
<evidence type="ECO:0000313" key="3">
    <source>
        <dbReference type="Proteomes" id="UP000017746"/>
    </source>
</evidence>
<dbReference type="PANTHER" id="PTHR47691:SF3">
    <property type="entry name" value="HTH-TYPE TRANSCRIPTIONAL REGULATOR RV0890C-RELATED"/>
    <property type="match status" value="1"/>
</dbReference>
<dbReference type="GO" id="GO:0043531">
    <property type="term" value="F:ADP binding"/>
    <property type="evidence" value="ECO:0007669"/>
    <property type="project" value="InterPro"/>
</dbReference>
<keyword evidence="1" id="KW-0812">Transmembrane</keyword>
<accession>U5W0P6</accession>
<proteinExistence type="predicted"/>
<organism evidence="2 3">
    <name type="scientific">Actinoplanes friuliensis DSM 7358</name>
    <dbReference type="NCBI Taxonomy" id="1246995"/>
    <lineage>
        <taxon>Bacteria</taxon>
        <taxon>Bacillati</taxon>
        <taxon>Actinomycetota</taxon>
        <taxon>Actinomycetes</taxon>
        <taxon>Micromonosporales</taxon>
        <taxon>Micromonosporaceae</taxon>
        <taxon>Actinoplanes</taxon>
    </lineage>
</organism>
<dbReference type="Gene3D" id="3.40.50.300">
    <property type="entry name" value="P-loop containing nucleotide triphosphate hydrolases"/>
    <property type="match status" value="1"/>
</dbReference>
<dbReference type="InterPro" id="IPR027417">
    <property type="entry name" value="P-loop_NTPase"/>
</dbReference>
<keyword evidence="1" id="KW-1133">Transmembrane helix</keyword>
<dbReference type="PANTHER" id="PTHR47691">
    <property type="entry name" value="REGULATOR-RELATED"/>
    <property type="match status" value="1"/>
</dbReference>
<gene>
    <name evidence="2" type="ORF">AFR_21435</name>
</gene>
<dbReference type="PRINTS" id="PR00364">
    <property type="entry name" value="DISEASERSIST"/>
</dbReference>
<reference evidence="2 3" key="1">
    <citation type="journal article" date="2014" name="J. Biotechnol.">
        <title>Complete genome sequence of the actinobacterium Actinoplanes friuliensis HAG 010964, producer of the lipopeptide antibiotic friulimycin.</title>
        <authorList>
            <person name="Ruckert C."/>
            <person name="Szczepanowski R."/>
            <person name="Albersmeier A."/>
            <person name="Goesmann A."/>
            <person name="Fischer N."/>
            <person name="Steinkamper A."/>
            <person name="Puhler A."/>
            <person name="Biener R."/>
            <person name="Schwartz D."/>
            <person name="Kalinowski J."/>
        </authorList>
    </citation>
    <scope>NUCLEOTIDE SEQUENCE [LARGE SCALE GENOMIC DNA]</scope>
    <source>
        <strain evidence="2 3">DSM 7358</strain>
    </source>
</reference>
<dbReference type="AlphaFoldDB" id="U5W0P6"/>
<sequence length="773" mass="82118">MVPLLIVTSGLFSVLLAVAVNVATGGVLPGGLQPWAWLAWPLVGLLAMVGVGLALWQQRLSAAASPEAAPPPVALPAELPAAPVVLGRDGELAALESAVGGGAQLLVIAASAGTGKSALGLRFAQVMRDSYPGGQLYAALQGASADPVLPEDVLVRFLRALGRPDDELRGDVVELSARFRSVVADRRVLVLLDDARDAAQVRHLLPGGEHSLAVVTSRRLLSDLLGASVFTLGGLDPGSALELLAVTAGGGRVAADPDGARRVVQLCGGLPLAVRIAGGRLKARAQWTPTALADRLVDEERRLDELRLADRAVRSSFQAVYDELAPGEQVVFRLAGSYPGASVGLGAAAARCDLDEQAVADALERLTDAFLVESPAPDRYRLHDLLRLFAQELAGGEAAECLERHLRWLSTRARPGVWLAEEREDIVAVLHAAVAAGLEAPARRLIGAVHPLVTGGTEHAYRLRLWQAGVAAAGEDEAFRVRALRWVSHSYGMAGQVALELQTAEQALDGAERLGSDVREIALAAWRVGDALRAQDRFTESEAALLRALDLLAGLGAVDDEIEVRLALGTLYNTFWKPELSGPLLARALELLPDGPQPVRGWAVLGLGLAHKLGGDQAKARDLYAEAFVIAQRSGDDFLLGYCLQERGWLAAQQRAFDAARADFTEMLAIFERMRSGTGVGGAHAALGEIADMQGQWEAALAHYDAGAAEFERLGMWVRLGEVLLHRSTVLKMLGRELEAEAARERGEALVGDAPLHRGPGLVRRLNEPTEEQ</sequence>
<dbReference type="STRING" id="1246995.AFR_21435"/>
<dbReference type="Gene3D" id="1.25.40.10">
    <property type="entry name" value="Tetratricopeptide repeat domain"/>
    <property type="match status" value="1"/>
</dbReference>
<dbReference type="SUPFAM" id="SSF48452">
    <property type="entry name" value="TPR-like"/>
    <property type="match status" value="1"/>
</dbReference>
<dbReference type="HOGENOM" id="CLU_004665_2_1_11"/>
<evidence type="ECO:0000256" key="1">
    <source>
        <dbReference type="SAM" id="Phobius"/>
    </source>
</evidence>
<dbReference type="eggNOG" id="COG3903">
    <property type="taxonomic scope" value="Bacteria"/>
</dbReference>
<feature type="transmembrane region" description="Helical" evidence="1">
    <location>
        <begin position="35"/>
        <end position="56"/>
    </location>
</feature>
<keyword evidence="3" id="KW-1185">Reference proteome</keyword>
<dbReference type="InterPro" id="IPR019734">
    <property type="entry name" value="TPR_rpt"/>
</dbReference>
<evidence type="ECO:0000313" key="2">
    <source>
        <dbReference type="EMBL" id="AGZ42557.1"/>
    </source>
</evidence>
<name>U5W0P6_9ACTN</name>
<dbReference type="Proteomes" id="UP000017746">
    <property type="component" value="Chromosome"/>
</dbReference>
<dbReference type="EMBL" id="CP006272">
    <property type="protein sequence ID" value="AGZ42557.1"/>
    <property type="molecule type" value="Genomic_DNA"/>
</dbReference>
<dbReference type="SMART" id="SM00028">
    <property type="entry name" value="TPR"/>
    <property type="match status" value="4"/>
</dbReference>
<protein>
    <submittedName>
        <fullName evidence="2">Regulatory protein</fullName>
    </submittedName>
</protein>
<dbReference type="InterPro" id="IPR011990">
    <property type="entry name" value="TPR-like_helical_dom_sf"/>
</dbReference>
<dbReference type="SUPFAM" id="SSF52540">
    <property type="entry name" value="P-loop containing nucleoside triphosphate hydrolases"/>
    <property type="match status" value="1"/>
</dbReference>